<dbReference type="InterPro" id="IPR045082">
    <property type="entry name" value="ATP_syn_F0_a_bact/chloroplast"/>
</dbReference>
<dbReference type="KEGG" id="dpb:BABL1_gene_638"/>
<evidence type="ECO:0000256" key="9">
    <source>
        <dbReference type="ARBA" id="ARBA00023136"/>
    </source>
</evidence>
<keyword evidence="3 11" id="KW-0813">Transport</keyword>
<dbReference type="InterPro" id="IPR000568">
    <property type="entry name" value="ATP_synth_F0_asu"/>
</dbReference>
<dbReference type="CDD" id="cd00310">
    <property type="entry name" value="ATP-synt_Fo_a_6"/>
    <property type="match status" value="1"/>
</dbReference>
<name>V6DHE1_9BACT</name>
<proteinExistence type="inferred from homology"/>
<dbReference type="HOGENOM" id="CLU_041018_2_2_7"/>
<evidence type="ECO:0000256" key="1">
    <source>
        <dbReference type="ARBA" id="ARBA00004141"/>
    </source>
</evidence>
<evidence type="ECO:0000256" key="3">
    <source>
        <dbReference type="ARBA" id="ARBA00022448"/>
    </source>
</evidence>
<dbReference type="GO" id="GO:0045259">
    <property type="term" value="C:proton-transporting ATP synthase complex"/>
    <property type="evidence" value="ECO:0007669"/>
    <property type="project" value="UniProtKB-KW"/>
</dbReference>
<evidence type="ECO:0000313" key="12">
    <source>
        <dbReference type="EMBL" id="CDK30373.1"/>
    </source>
</evidence>
<dbReference type="OrthoDB" id="9789241at2"/>
<keyword evidence="9 11" id="KW-0472">Membrane</keyword>
<gene>
    <name evidence="11 12" type="primary">atpB</name>
    <name evidence="12" type="ORF">BABL1_gene_638</name>
</gene>
<dbReference type="EMBL" id="HG793133">
    <property type="protein sequence ID" value="CDK30373.1"/>
    <property type="molecule type" value="Genomic_DNA"/>
</dbReference>
<keyword evidence="10 11" id="KW-0066">ATP synthesis</keyword>
<dbReference type="GO" id="GO:0042777">
    <property type="term" value="P:proton motive force-driven plasma membrane ATP synthesis"/>
    <property type="evidence" value="ECO:0007669"/>
    <property type="project" value="TreeGrafter"/>
</dbReference>
<dbReference type="HAMAP" id="MF_01393">
    <property type="entry name" value="ATP_synth_a_bact"/>
    <property type="match status" value="1"/>
</dbReference>
<keyword evidence="7 11" id="KW-1133">Transmembrane helix</keyword>
<evidence type="ECO:0000256" key="11">
    <source>
        <dbReference type="HAMAP-Rule" id="MF_01393"/>
    </source>
</evidence>
<feature type="transmembrane region" description="Helical" evidence="11">
    <location>
        <begin position="87"/>
        <end position="105"/>
    </location>
</feature>
<feature type="transmembrane region" description="Helical" evidence="11">
    <location>
        <begin position="148"/>
        <end position="169"/>
    </location>
</feature>
<dbReference type="PANTHER" id="PTHR42823">
    <property type="entry name" value="ATP SYNTHASE SUBUNIT A, CHLOROPLASTIC"/>
    <property type="match status" value="1"/>
</dbReference>
<dbReference type="GO" id="GO:0005886">
    <property type="term" value="C:plasma membrane"/>
    <property type="evidence" value="ECO:0007669"/>
    <property type="project" value="UniProtKB-SubCell"/>
</dbReference>
<organism evidence="12 13">
    <name type="scientific">Candidatus Babela massiliensis</name>
    <dbReference type="NCBI Taxonomy" id="673862"/>
    <lineage>
        <taxon>Bacteria</taxon>
        <taxon>Candidatus Babelota</taxon>
        <taxon>Candidatus Babeliae</taxon>
        <taxon>Candidatus Babeliales</taxon>
        <taxon>Candidatus Babeliaceae</taxon>
        <taxon>Candidatus Babela</taxon>
    </lineage>
</organism>
<evidence type="ECO:0000256" key="10">
    <source>
        <dbReference type="ARBA" id="ARBA00023310"/>
    </source>
</evidence>
<dbReference type="SUPFAM" id="SSF81336">
    <property type="entry name" value="F1F0 ATP synthase subunit A"/>
    <property type="match status" value="1"/>
</dbReference>
<feature type="transmembrane region" description="Helical" evidence="11">
    <location>
        <begin position="207"/>
        <end position="226"/>
    </location>
</feature>
<dbReference type="InterPro" id="IPR023011">
    <property type="entry name" value="ATP_synth_F0_asu_AS"/>
</dbReference>
<evidence type="ECO:0000313" key="13">
    <source>
        <dbReference type="Proteomes" id="UP000018769"/>
    </source>
</evidence>
<dbReference type="AlphaFoldDB" id="V6DHE1"/>
<sequence length="261" mass="29726">MANNNLLGDEKVIYPLKFLGIDYSFTGIDIETVFNTWCVLAVILLVIIVCRYFLSRKNSIGAFLIKEFVKNIYNLIEQTFGYFESRYYFFISSLFLFILFCNWISLFPNLEEPTKNINTTLALGITSFLYMHKQMINVHGLKEYLKEFFMPFNIMFPFNLIAGIIMLPLKLLGEVASIISVSFRLFGNIFGGYVITSIYHSAISGSLILNALGMLIGFNLLLAGFFVIFEGFLQAFVFSILTLTNIAMAVHSQEGQNTQKI</sequence>
<dbReference type="PRINTS" id="PR00123">
    <property type="entry name" value="ATPASEA"/>
</dbReference>
<dbReference type="Pfam" id="PF00119">
    <property type="entry name" value="ATP-synt_A"/>
    <property type="match status" value="1"/>
</dbReference>
<evidence type="ECO:0000256" key="5">
    <source>
        <dbReference type="ARBA" id="ARBA00022692"/>
    </source>
</evidence>
<keyword evidence="6 11" id="KW-0375">Hydrogen ion transport</keyword>
<evidence type="ECO:0000256" key="8">
    <source>
        <dbReference type="ARBA" id="ARBA00023065"/>
    </source>
</evidence>
<evidence type="ECO:0000256" key="4">
    <source>
        <dbReference type="ARBA" id="ARBA00022547"/>
    </source>
</evidence>
<comment type="subcellular location">
    <subcellularLocation>
        <location evidence="11">Cell membrane</location>
        <topology evidence="11">Multi-pass membrane protein</topology>
    </subcellularLocation>
    <subcellularLocation>
        <location evidence="1">Membrane</location>
        <topology evidence="1">Multi-pass membrane protein</topology>
    </subcellularLocation>
</comment>
<dbReference type="eggNOG" id="COG0356">
    <property type="taxonomic scope" value="Bacteria"/>
</dbReference>
<keyword evidence="5 11" id="KW-0812">Transmembrane</keyword>
<feature type="transmembrane region" description="Helical" evidence="11">
    <location>
        <begin position="175"/>
        <end position="195"/>
    </location>
</feature>
<feature type="transmembrane region" description="Helical" evidence="11">
    <location>
        <begin position="117"/>
        <end position="136"/>
    </location>
</feature>
<dbReference type="GO" id="GO:0046933">
    <property type="term" value="F:proton-transporting ATP synthase activity, rotational mechanism"/>
    <property type="evidence" value="ECO:0007669"/>
    <property type="project" value="UniProtKB-UniRule"/>
</dbReference>
<accession>V6DHE1</accession>
<dbReference type="PANTHER" id="PTHR42823:SF3">
    <property type="entry name" value="ATP SYNTHASE SUBUNIT A, CHLOROPLASTIC"/>
    <property type="match status" value="1"/>
</dbReference>
<evidence type="ECO:0000256" key="2">
    <source>
        <dbReference type="ARBA" id="ARBA00006810"/>
    </source>
</evidence>
<evidence type="ECO:0000256" key="6">
    <source>
        <dbReference type="ARBA" id="ARBA00022781"/>
    </source>
</evidence>
<dbReference type="RefSeq" id="WP_023791397.1">
    <property type="nucleotide sequence ID" value="NC_023003.1"/>
</dbReference>
<dbReference type="PROSITE" id="PS00449">
    <property type="entry name" value="ATPASE_A"/>
    <property type="match status" value="1"/>
</dbReference>
<reference evidence="12 13" key="1">
    <citation type="journal article" date="2015" name="Biol. Direct">
        <title>Babela massiliensis, a representative of a widespread bacterial phylum with unusual adaptations to parasitism in amoebae.</title>
        <authorList>
            <person name="Pagnier I."/>
            <person name="Yutin N."/>
            <person name="Croce O."/>
            <person name="Makarova K.S."/>
            <person name="Wolf Y.I."/>
            <person name="Benamar S."/>
            <person name="Raoult D."/>
            <person name="Koonin E.V."/>
            <person name="La Scola B."/>
        </authorList>
    </citation>
    <scope>NUCLEOTIDE SEQUENCE [LARGE SCALE GENOMIC DNA]</scope>
    <source>
        <strain evidence="13">BABL1</strain>
    </source>
</reference>
<comment type="function">
    <text evidence="11">Key component of the proton channel; it plays a direct role in the translocation of protons across the membrane.</text>
</comment>
<feature type="transmembrane region" description="Helical" evidence="11">
    <location>
        <begin position="232"/>
        <end position="250"/>
    </location>
</feature>
<dbReference type="Gene3D" id="1.20.120.220">
    <property type="entry name" value="ATP synthase, F0 complex, subunit A"/>
    <property type="match status" value="1"/>
</dbReference>
<comment type="similarity">
    <text evidence="2 11">Belongs to the ATPase A chain family.</text>
</comment>
<dbReference type="Proteomes" id="UP000018769">
    <property type="component" value="Chromosome I"/>
</dbReference>
<keyword evidence="13" id="KW-1185">Reference proteome</keyword>
<dbReference type="InterPro" id="IPR035908">
    <property type="entry name" value="F0_ATP_A_sf"/>
</dbReference>
<protein>
    <recommendedName>
        <fullName evidence="11">ATP synthase subunit a</fullName>
    </recommendedName>
    <alternativeName>
        <fullName evidence="11">ATP synthase F0 sector subunit a</fullName>
    </alternativeName>
    <alternativeName>
        <fullName evidence="11">F-ATPase subunit 6</fullName>
    </alternativeName>
</protein>
<feature type="transmembrane region" description="Helical" evidence="11">
    <location>
        <begin position="34"/>
        <end position="54"/>
    </location>
</feature>
<keyword evidence="8 11" id="KW-0406">Ion transport</keyword>
<keyword evidence="4 11" id="KW-0138">CF(0)</keyword>
<keyword evidence="11" id="KW-1003">Cell membrane</keyword>
<dbReference type="STRING" id="673862.BABL1_gene_638"/>
<evidence type="ECO:0000256" key="7">
    <source>
        <dbReference type="ARBA" id="ARBA00022989"/>
    </source>
</evidence>